<accession>A0ABP7DKE8</accession>
<dbReference type="EMBL" id="BAABDC010000003">
    <property type="protein sequence ID" value="GAA3705628.1"/>
    <property type="molecule type" value="Genomic_DNA"/>
</dbReference>
<dbReference type="SUPFAM" id="SSF159234">
    <property type="entry name" value="FomD-like"/>
    <property type="match status" value="1"/>
</dbReference>
<reference evidence="4" key="1">
    <citation type="journal article" date="2019" name="Int. J. Syst. Evol. Microbiol.">
        <title>The Global Catalogue of Microorganisms (GCM) 10K type strain sequencing project: providing services to taxonomists for standard genome sequencing and annotation.</title>
        <authorList>
            <consortium name="The Broad Institute Genomics Platform"/>
            <consortium name="The Broad Institute Genome Sequencing Center for Infectious Disease"/>
            <person name="Wu L."/>
            <person name="Ma J."/>
        </authorList>
    </citation>
    <scope>NUCLEOTIDE SEQUENCE [LARGE SCALE GENOMIC DNA]</scope>
    <source>
        <strain evidence="4">JCM 17125</strain>
    </source>
</reference>
<evidence type="ECO:0000313" key="3">
    <source>
        <dbReference type="EMBL" id="GAA3705628.1"/>
    </source>
</evidence>
<evidence type="ECO:0000313" key="4">
    <source>
        <dbReference type="Proteomes" id="UP001501468"/>
    </source>
</evidence>
<dbReference type="InterPro" id="IPR035930">
    <property type="entry name" value="FomD-like_sf"/>
</dbReference>
<name>A0ABP7DKE8_9MICO</name>
<dbReference type="RefSeq" id="WP_344946116.1">
    <property type="nucleotide sequence ID" value="NZ_BAABDC010000003.1"/>
</dbReference>
<comment type="caution">
    <text evidence="3">The sequence shown here is derived from an EMBL/GenBank/DDBJ whole genome shotgun (WGS) entry which is preliminary data.</text>
</comment>
<feature type="region of interest" description="Disordered" evidence="1">
    <location>
        <begin position="1"/>
        <end position="26"/>
    </location>
</feature>
<dbReference type="Gene3D" id="2.40.380.10">
    <property type="entry name" value="FomD-like"/>
    <property type="match status" value="1"/>
</dbReference>
<evidence type="ECO:0000256" key="1">
    <source>
        <dbReference type="SAM" id="MobiDB-lite"/>
    </source>
</evidence>
<dbReference type="Pfam" id="PF04167">
    <property type="entry name" value="DUF402"/>
    <property type="match status" value="1"/>
</dbReference>
<proteinExistence type="predicted"/>
<evidence type="ECO:0000259" key="2">
    <source>
        <dbReference type="Pfam" id="PF04167"/>
    </source>
</evidence>
<protein>
    <submittedName>
        <fullName evidence="3">DUF402 domain-containing protein</fullName>
    </submittedName>
</protein>
<dbReference type="Proteomes" id="UP001501468">
    <property type="component" value="Unassembled WGS sequence"/>
</dbReference>
<keyword evidence="4" id="KW-1185">Reference proteome</keyword>
<sequence length="266" mass="30106">MPEVLPMPDATPPTGGPVLAPYPVPTPEGARPLGTAPFLDVGEPVMWRYRDHGWRPGRPETATPMRVVRDDERGLVAWLAPGTVQLTKRYADGSDLRSVPLGERFLRDAQRVQARTRWRGAGILRIAPAEVPWSVWLFWDVPDGLDPADPAVHDRWEFGGWYVNLETVHRRAGHDTFTGDHVLDLWIEADGTVKVKDADELEAAVEQGRGTAEEAEAIRHNGEHGRASFERRDWPFDEEWTQWRPDPSWTAPGLPHDERWDIDLVD</sequence>
<organism evidence="3 4">
    <name type="scientific">Terrabacter ginsenosidimutans</name>
    <dbReference type="NCBI Taxonomy" id="490575"/>
    <lineage>
        <taxon>Bacteria</taxon>
        <taxon>Bacillati</taxon>
        <taxon>Actinomycetota</taxon>
        <taxon>Actinomycetes</taxon>
        <taxon>Micrococcales</taxon>
        <taxon>Intrasporangiaceae</taxon>
        <taxon>Terrabacter</taxon>
    </lineage>
</organism>
<feature type="domain" description="DUF402" evidence="2">
    <location>
        <begin position="117"/>
        <end position="229"/>
    </location>
</feature>
<feature type="compositionally biased region" description="Pro residues" evidence="1">
    <location>
        <begin position="9"/>
        <end position="26"/>
    </location>
</feature>
<dbReference type="InterPro" id="IPR007295">
    <property type="entry name" value="DUF402"/>
</dbReference>
<gene>
    <name evidence="3" type="ORF">GCM10022399_22990</name>
</gene>